<dbReference type="PANTHER" id="PTHR42061:SF4">
    <property type="entry name" value="ENDO-CHITOSANASE"/>
    <property type="match status" value="1"/>
</dbReference>
<evidence type="ECO:0000256" key="8">
    <source>
        <dbReference type="ARBA" id="ARBA00023295"/>
    </source>
</evidence>
<dbReference type="EC" id="3.2.1.132" evidence="10"/>
<evidence type="ECO:0000313" key="13">
    <source>
        <dbReference type="Proteomes" id="UP000188533"/>
    </source>
</evidence>
<comment type="similarity">
    <text evidence="3 10">Belongs to the glycosyl hydrolase 75 family.</text>
</comment>
<reference evidence="12 13" key="1">
    <citation type="submission" date="2016-08" db="EMBL/GenBank/DDBJ databases">
        <authorList>
            <consortium name="Lentinula edodes genome sequencing consortium"/>
            <person name="Sakamoto Y."/>
            <person name="Nakade K."/>
            <person name="Sato S."/>
            <person name="Yoshida Y."/>
            <person name="Miyazaki K."/>
            <person name="Natsume S."/>
            <person name="Konno N."/>
        </authorList>
    </citation>
    <scope>NUCLEOTIDE SEQUENCE [LARGE SCALE GENOMIC DNA]</scope>
    <source>
        <strain evidence="12 13">NBRC 111202</strain>
    </source>
</reference>
<dbReference type="STRING" id="5353.A0A1Q3E4V4"/>
<keyword evidence="9 10" id="KW-0624">Polysaccharide degradation</keyword>
<comment type="catalytic activity">
    <reaction evidence="1 10">
        <text>Endohydrolysis of beta-(1-&gt;4)-linkages between D-glucosamine residues in a partly acetylated chitosan.</text>
        <dbReference type="EC" id="3.2.1.132"/>
    </reaction>
</comment>
<name>A0A1Q3E4V4_LENED</name>
<dbReference type="GO" id="GO:0005576">
    <property type="term" value="C:extracellular region"/>
    <property type="evidence" value="ECO:0007669"/>
    <property type="project" value="UniProtKB-SubCell"/>
</dbReference>
<keyword evidence="6 10" id="KW-0378">Hydrolase</keyword>
<evidence type="ECO:0000256" key="5">
    <source>
        <dbReference type="ARBA" id="ARBA00022729"/>
    </source>
</evidence>
<evidence type="ECO:0000256" key="2">
    <source>
        <dbReference type="ARBA" id="ARBA00004613"/>
    </source>
</evidence>
<comment type="subcellular location">
    <subcellularLocation>
        <location evidence="2 10">Secreted</location>
    </subcellularLocation>
</comment>
<evidence type="ECO:0000256" key="6">
    <source>
        <dbReference type="ARBA" id="ARBA00022801"/>
    </source>
</evidence>
<accession>A0A1Q3E4V4</accession>
<reference evidence="12 13" key="2">
    <citation type="submission" date="2017-02" db="EMBL/GenBank/DDBJ databases">
        <title>A genome survey and senescence transcriptome analysis in Lentinula edodes.</title>
        <authorList>
            <person name="Sakamoto Y."/>
            <person name="Nakade K."/>
            <person name="Sato S."/>
            <person name="Yoshida Y."/>
            <person name="Miyazaki K."/>
            <person name="Natsume S."/>
            <person name="Konno N."/>
        </authorList>
    </citation>
    <scope>NUCLEOTIDE SEQUENCE [LARGE SCALE GENOMIC DNA]</scope>
    <source>
        <strain evidence="12 13">NBRC 111202</strain>
    </source>
</reference>
<dbReference type="EMBL" id="BDGU01000081">
    <property type="protein sequence ID" value="GAW02069.1"/>
    <property type="molecule type" value="Genomic_DNA"/>
</dbReference>
<evidence type="ECO:0000256" key="1">
    <source>
        <dbReference type="ARBA" id="ARBA00000405"/>
    </source>
</evidence>
<evidence type="ECO:0000256" key="10">
    <source>
        <dbReference type="RuleBase" id="RU361208"/>
    </source>
</evidence>
<protein>
    <recommendedName>
        <fullName evidence="10">Endo-chitosanase</fullName>
        <ecNumber evidence="10">3.2.1.132</ecNumber>
    </recommendedName>
</protein>
<proteinExistence type="inferred from homology"/>
<comment type="function">
    <text evidence="10">Chitosanase catalyzing the endo-type cleavage of chitosan, the deacylated form of chitin. Chitosanase may be crucial in the degradation of the deacetylated portion of chitin in the fungal cell wall.</text>
</comment>
<dbReference type="Proteomes" id="UP000188533">
    <property type="component" value="Unassembled WGS sequence"/>
</dbReference>
<dbReference type="PANTHER" id="PTHR42061">
    <property type="entry name" value="ENDO-CHITOSANASE"/>
    <property type="match status" value="1"/>
</dbReference>
<keyword evidence="4" id="KW-0964">Secreted</keyword>
<evidence type="ECO:0000256" key="7">
    <source>
        <dbReference type="ARBA" id="ARBA00023277"/>
    </source>
</evidence>
<keyword evidence="5" id="KW-0732">Signal</keyword>
<evidence type="ECO:0000256" key="4">
    <source>
        <dbReference type="ARBA" id="ARBA00022525"/>
    </source>
</evidence>
<keyword evidence="13" id="KW-1185">Reference proteome</keyword>
<organism evidence="12 13">
    <name type="scientific">Lentinula edodes</name>
    <name type="common">Shiitake mushroom</name>
    <name type="synonym">Lentinus edodes</name>
    <dbReference type="NCBI Taxonomy" id="5353"/>
    <lineage>
        <taxon>Eukaryota</taxon>
        <taxon>Fungi</taxon>
        <taxon>Dikarya</taxon>
        <taxon>Basidiomycota</taxon>
        <taxon>Agaricomycotina</taxon>
        <taxon>Agaricomycetes</taxon>
        <taxon>Agaricomycetidae</taxon>
        <taxon>Agaricales</taxon>
        <taxon>Marasmiineae</taxon>
        <taxon>Omphalotaceae</taxon>
        <taxon>Lentinula</taxon>
    </lineage>
</organism>
<dbReference type="GO" id="GO:0016977">
    <property type="term" value="F:chitosanase activity"/>
    <property type="evidence" value="ECO:0007669"/>
    <property type="project" value="UniProtKB-EC"/>
</dbReference>
<gene>
    <name evidence="12" type="ORF">LENED_003699</name>
</gene>
<evidence type="ECO:0000256" key="9">
    <source>
        <dbReference type="ARBA" id="ARBA00023326"/>
    </source>
</evidence>
<feature type="region of interest" description="Disordered" evidence="11">
    <location>
        <begin position="231"/>
        <end position="267"/>
    </location>
</feature>
<dbReference type="AlphaFoldDB" id="A0A1Q3E4V4"/>
<dbReference type="Pfam" id="PF07335">
    <property type="entry name" value="Glyco_hydro_75"/>
    <property type="match status" value="1"/>
</dbReference>
<keyword evidence="8 10" id="KW-0326">Glycosidase</keyword>
<evidence type="ECO:0000256" key="11">
    <source>
        <dbReference type="SAM" id="MobiDB-lite"/>
    </source>
</evidence>
<evidence type="ECO:0000256" key="3">
    <source>
        <dbReference type="ARBA" id="ARBA00007799"/>
    </source>
</evidence>
<dbReference type="InterPro" id="IPR009939">
    <property type="entry name" value="Chitosanase_fungal"/>
</dbReference>
<comment type="caution">
    <text evidence="12">The sequence shown here is derived from an EMBL/GenBank/DDBJ whole genome shotgun (WGS) entry which is preliminary data.</text>
</comment>
<sequence>MGVESAIGMNALVLDEGTSPLDVRPSWRLRASEYRCPSNLRRHNAYLGLARLHPGTTRCCLYNVVIKTHATSRLLIANSNVPLRVSANVADPGNDTSRTPRSTFHRAGRRCLRWVRVRVRSALNKFCDSLLMSQNEVIPTLWQNQALGAPRNYIYLEQYLNPDTCQVPLRIKRTTLISGLRGYKSLSKSSLTGIQRYPSPTRLVRPFNSVVSPQYSAPIPRNLRNSRLMMNRDDSDSESDSSSGSDSDSSSSSNTDNTSIDNDSTSTSGASFVADSSIDVAAVLQLVKSVTSNPVSGANYARRVARSMLSKQIWMSIAMVLIISVRETMTGNQKLSFVDQQNIKGNSLGAIICNNKMFYAIMGDTNGDSPEVIGEASWLMARTCFPADDLNGAKGHDQSDVTYIVFGSLVPGGISEDTSTIDVASLKALGDKTMKAFKLNS</sequence>
<feature type="compositionally biased region" description="Low complexity" evidence="11">
    <location>
        <begin position="240"/>
        <end position="267"/>
    </location>
</feature>
<keyword evidence="7" id="KW-0119">Carbohydrate metabolism</keyword>
<evidence type="ECO:0000313" key="12">
    <source>
        <dbReference type="EMBL" id="GAW02069.1"/>
    </source>
</evidence>
<dbReference type="GO" id="GO:0000272">
    <property type="term" value="P:polysaccharide catabolic process"/>
    <property type="evidence" value="ECO:0007669"/>
    <property type="project" value="UniProtKB-KW"/>
</dbReference>